<evidence type="ECO:0000313" key="12">
    <source>
        <dbReference type="Proteomes" id="UP000261540"/>
    </source>
</evidence>
<dbReference type="InterPro" id="IPR003877">
    <property type="entry name" value="SPRY_dom"/>
</dbReference>
<dbReference type="PANTHER" id="PTHR25465">
    <property type="entry name" value="B-BOX DOMAIN CONTAINING"/>
    <property type="match status" value="1"/>
</dbReference>
<dbReference type="GO" id="GO:0005737">
    <property type="term" value="C:cytoplasm"/>
    <property type="evidence" value="ECO:0007669"/>
    <property type="project" value="UniProtKB-ARBA"/>
</dbReference>
<dbReference type="PROSITE" id="PS50089">
    <property type="entry name" value="ZF_RING_2"/>
    <property type="match status" value="1"/>
</dbReference>
<dbReference type="PANTHER" id="PTHR25465:SF5">
    <property type="entry name" value="E3 UBIQUITIN_ISG15 LIGASE TRIM25-RELATED"/>
    <property type="match status" value="1"/>
</dbReference>
<dbReference type="Pfam" id="PF00643">
    <property type="entry name" value="zf-B_box"/>
    <property type="match status" value="1"/>
</dbReference>
<organism evidence="11 12">
    <name type="scientific">Paramormyrops kingsleyae</name>
    <dbReference type="NCBI Taxonomy" id="1676925"/>
    <lineage>
        <taxon>Eukaryota</taxon>
        <taxon>Metazoa</taxon>
        <taxon>Chordata</taxon>
        <taxon>Craniata</taxon>
        <taxon>Vertebrata</taxon>
        <taxon>Euteleostomi</taxon>
        <taxon>Actinopterygii</taxon>
        <taxon>Neopterygii</taxon>
        <taxon>Teleostei</taxon>
        <taxon>Osteoglossocephala</taxon>
        <taxon>Osteoglossomorpha</taxon>
        <taxon>Osteoglossiformes</taxon>
        <taxon>Mormyridae</taxon>
        <taxon>Paramormyrops</taxon>
    </lineage>
</organism>
<dbReference type="InterPro" id="IPR003879">
    <property type="entry name" value="Butyrophylin_SPRY"/>
</dbReference>
<dbReference type="PROSITE" id="PS50188">
    <property type="entry name" value="B302_SPRY"/>
    <property type="match status" value="1"/>
</dbReference>
<dbReference type="InterPro" id="IPR013083">
    <property type="entry name" value="Znf_RING/FYVE/PHD"/>
</dbReference>
<dbReference type="Ensembl" id="ENSPKIT00000042129.1">
    <property type="protein sequence ID" value="ENSPKIP00000017616.1"/>
    <property type="gene ID" value="ENSPKIG00000003432.1"/>
</dbReference>
<dbReference type="SMART" id="SM00449">
    <property type="entry name" value="SPRY"/>
    <property type="match status" value="1"/>
</dbReference>
<keyword evidence="3 6" id="KW-0863">Zinc-finger</keyword>
<evidence type="ECO:0000256" key="7">
    <source>
        <dbReference type="SAM" id="Coils"/>
    </source>
</evidence>
<dbReference type="Pfam" id="PF15227">
    <property type="entry name" value="zf-C3HC4_4"/>
    <property type="match status" value="1"/>
</dbReference>
<dbReference type="PROSITE" id="PS00518">
    <property type="entry name" value="ZF_RING_1"/>
    <property type="match status" value="1"/>
</dbReference>
<keyword evidence="12" id="KW-1185">Reference proteome</keyword>
<accession>A0A3B3RIV4</accession>
<feature type="domain" description="B box-type" evidence="9">
    <location>
        <begin position="149"/>
        <end position="189"/>
    </location>
</feature>
<protein>
    <submittedName>
        <fullName evidence="11">Tripartite motif-containing protein 16-like</fullName>
    </submittedName>
</protein>
<evidence type="ECO:0000256" key="2">
    <source>
        <dbReference type="ARBA" id="ARBA00022723"/>
    </source>
</evidence>
<dbReference type="InterPro" id="IPR058030">
    <property type="entry name" value="TRIM8/14/16/25/29/45/65_CC"/>
</dbReference>
<keyword evidence="1" id="KW-0399">Innate immunity</keyword>
<dbReference type="InterPro" id="IPR001841">
    <property type="entry name" value="Znf_RING"/>
</dbReference>
<dbReference type="Gene3D" id="2.60.120.920">
    <property type="match status" value="1"/>
</dbReference>
<evidence type="ECO:0000256" key="4">
    <source>
        <dbReference type="ARBA" id="ARBA00022833"/>
    </source>
</evidence>
<evidence type="ECO:0000256" key="6">
    <source>
        <dbReference type="PROSITE-ProRule" id="PRU00024"/>
    </source>
</evidence>
<dbReference type="CDD" id="cd19769">
    <property type="entry name" value="Bbox2_TRIM16-like"/>
    <property type="match status" value="1"/>
</dbReference>
<dbReference type="InterPro" id="IPR017907">
    <property type="entry name" value="Znf_RING_CS"/>
</dbReference>
<dbReference type="Pfam" id="PF25600">
    <property type="entry name" value="TRIM_CC"/>
    <property type="match status" value="1"/>
</dbReference>
<keyword evidence="4" id="KW-0862">Zinc</keyword>
<evidence type="ECO:0000259" key="8">
    <source>
        <dbReference type="PROSITE" id="PS50089"/>
    </source>
</evidence>
<name>A0A3B3RIV4_9TELE</name>
<evidence type="ECO:0000259" key="9">
    <source>
        <dbReference type="PROSITE" id="PS50119"/>
    </source>
</evidence>
<dbReference type="PROSITE" id="PS50119">
    <property type="entry name" value="ZF_BBOX"/>
    <property type="match status" value="1"/>
</dbReference>
<dbReference type="GO" id="GO:0008270">
    <property type="term" value="F:zinc ion binding"/>
    <property type="evidence" value="ECO:0007669"/>
    <property type="project" value="UniProtKB-KW"/>
</dbReference>
<dbReference type="SUPFAM" id="SSF57845">
    <property type="entry name" value="B-box zinc-binding domain"/>
    <property type="match status" value="1"/>
</dbReference>
<dbReference type="Gene3D" id="3.30.40.10">
    <property type="entry name" value="Zinc/RING finger domain, C3HC4 (zinc finger)"/>
    <property type="match status" value="1"/>
</dbReference>
<feature type="domain" description="B30.2/SPRY" evidence="10">
    <location>
        <begin position="357"/>
        <end position="544"/>
    </location>
</feature>
<dbReference type="SUPFAM" id="SSF49899">
    <property type="entry name" value="Concanavalin A-like lectins/glucanases"/>
    <property type="match status" value="1"/>
</dbReference>
<dbReference type="Pfam" id="PF13765">
    <property type="entry name" value="PRY"/>
    <property type="match status" value="1"/>
</dbReference>
<evidence type="ECO:0000313" key="11">
    <source>
        <dbReference type="Ensembl" id="ENSPKIP00000017616.1"/>
    </source>
</evidence>
<evidence type="ECO:0000256" key="5">
    <source>
        <dbReference type="ARBA" id="ARBA00022859"/>
    </source>
</evidence>
<dbReference type="GeneTree" id="ENSGT01150000286899"/>
<dbReference type="InterPro" id="IPR013320">
    <property type="entry name" value="ConA-like_dom_sf"/>
</dbReference>
<dbReference type="InterPro" id="IPR051051">
    <property type="entry name" value="E3_ubiq-ligase_TRIM/RNF"/>
</dbReference>
<keyword evidence="7" id="KW-0175">Coiled coil</keyword>
<dbReference type="SMART" id="SM00336">
    <property type="entry name" value="BBOX"/>
    <property type="match status" value="1"/>
</dbReference>
<dbReference type="AlphaFoldDB" id="A0A3B3RIV4"/>
<proteinExistence type="predicted"/>
<dbReference type="InterPro" id="IPR043136">
    <property type="entry name" value="B30.2/SPRY_sf"/>
</dbReference>
<reference evidence="11" key="2">
    <citation type="submission" date="2025-09" db="UniProtKB">
        <authorList>
            <consortium name="Ensembl"/>
        </authorList>
    </citation>
    <scope>IDENTIFICATION</scope>
</reference>
<evidence type="ECO:0000256" key="3">
    <source>
        <dbReference type="ARBA" id="ARBA00022771"/>
    </source>
</evidence>
<dbReference type="InterPro" id="IPR006574">
    <property type="entry name" value="PRY"/>
</dbReference>
<keyword evidence="5" id="KW-0391">Immunity</keyword>
<keyword evidence="2" id="KW-0479">Metal-binding</keyword>
<dbReference type="GO" id="GO:0045087">
    <property type="term" value="P:innate immune response"/>
    <property type="evidence" value="ECO:0007669"/>
    <property type="project" value="UniProtKB-KW"/>
</dbReference>
<sequence>MAESGFILSKTQFSCPICLDLLKDPVTINCGHSYCMSCIKVFWDYKDRTGVYSCPQCRKTFIPRPVLGRNIVLADMVEKLKKTGLQGSSPSQSYAGPGDVECDVCIGRKRKAVKSCLVCLFSYCRGHLQLHDELNPGKKHKLIDATGHLQDKVCPHHDKLLEVYCRSDQQCICVLCVMDKHRGHDTVSAAAGRTEKQTELQNKIQEKEKRIQTLRQVVDSLKRSAQAAVEDSDKTFATMMRFIKRKRSEVKELIQDQEKAAVSRAEGLLKQVEQEIVELKRRDAKLERFSHTEDHIHFLQVRAIFLRLNSISVAGESSPSLPVYPHCSFRDVRNAISDLKEQVTGLLKLKVTKISQTVLHTPEPGTREEFLQYSCHLTLDPNTTHNHLRLLDGNRVVKWVGADQSYPECADRFDFYLQVLCREGLSGRCYWEAEWSGNWVIIAVSYKEISRRGEGNRACLGRNEKSWSLYCSPSKYFFRHNNEEIPVSGPPSPRIGVYLNHGAGTLSFYSISGTMTLLHRVQTTFTQCLHPAFFIYGGSKVHLC</sequence>
<dbReference type="Proteomes" id="UP000261540">
    <property type="component" value="Unplaced"/>
</dbReference>
<reference evidence="11" key="1">
    <citation type="submission" date="2025-08" db="UniProtKB">
        <authorList>
            <consortium name="Ensembl"/>
        </authorList>
    </citation>
    <scope>IDENTIFICATION</scope>
</reference>
<evidence type="ECO:0000256" key="1">
    <source>
        <dbReference type="ARBA" id="ARBA00022588"/>
    </source>
</evidence>
<dbReference type="Gene3D" id="4.10.830.40">
    <property type="match status" value="1"/>
</dbReference>
<dbReference type="Gene3D" id="3.30.160.60">
    <property type="entry name" value="Classic Zinc Finger"/>
    <property type="match status" value="1"/>
</dbReference>
<dbReference type="InterPro" id="IPR001870">
    <property type="entry name" value="B30.2/SPRY"/>
</dbReference>
<dbReference type="InterPro" id="IPR000315">
    <property type="entry name" value="Znf_B-box"/>
</dbReference>
<dbReference type="Pfam" id="PF00622">
    <property type="entry name" value="SPRY"/>
    <property type="match status" value="1"/>
</dbReference>
<dbReference type="SMART" id="SM00184">
    <property type="entry name" value="RING"/>
    <property type="match status" value="1"/>
</dbReference>
<dbReference type="SUPFAM" id="SSF57850">
    <property type="entry name" value="RING/U-box"/>
    <property type="match status" value="1"/>
</dbReference>
<feature type="domain" description="RING-type" evidence="8">
    <location>
        <begin position="15"/>
        <end position="58"/>
    </location>
</feature>
<dbReference type="PRINTS" id="PR01407">
    <property type="entry name" value="BUTYPHLNCDUF"/>
</dbReference>
<feature type="coiled-coil region" evidence="7">
    <location>
        <begin position="197"/>
        <end position="289"/>
    </location>
</feature>
<evidence type="ECO:0000259" key="10">
    <source>
        <dbReference type="PROSITE" id="PS50188"/>
    </source>
</evidence>
<dbReference type="CDD" id="cd16040">
    <property type="entry name" value="SPRY_PRY_SNTX"/>
    <property type="match status" value="1"/>
</dbReference>
<dbReference type="SMART" id="SM00589">
    <property type="entry name" value="PRY"/>
    <property type="match status" value="1"/>
</dbReference>